<dbReference type="GO" id="GO:0046872">
    <property type="term" value="F:metal ion binding"/>
    <property type="evidence" value="ECO:0007669"/>
    <property type="project" value="UniProtKB-KW"/>
</dbReference>
<dbReference type="GO" id="GO:0005524">
    <property type="term" value="F:ATP binding"/>
    <property type="evidence" value="ECO:0007669"/>
    <property type="project" value="UniProtKB-KW"/>
</dbReference>
<keyword evidence="5" id="KW-0436">Ligase</keyword>
<dbReference type="PANTHER" id="PTHR11136:SF5">
    <property type="entry name" value="FOLYLPOLYGLUTAMATE SYNTHASE, MITOCHONDRIAL"/>
    <property type="match status" value="1"/>
</dbReference>
<feature type="region of interest" description="Disordered" evidence="13">
    <location>
        <begin position="393"/>
        <end position="412"/>
    </location>
</feature>
<evidence type="ECO:0000256" key="13">
    <source>
        <dbReference type="SAM" id="MobiDB-lite"/>
    </source>
</evidence>
<evidence type="ECO:0000256" key="10">
    <source>
        <dbReference type="ARBA" id="ARBA00030592"/>
    </source>
</evidence>
<dbReference type="AlphaFoldDB" id="A0ABD2LD87"/>
<dbReference type="Proteomes" id="UP001620626">
    <property type="component" value="Unassembled WGS sequence"/>
</dbReference>
<evidence type="ECO:0000313" key="15">
    <source>
        <dbReference type="Proteomes" id="UP001620626"/>
    </source>
</evidence>
<dbReference type="NCBIfam" id="TIGR01499">
    <property type="entry name" value="folC"/>
    <property type="match status" value="1"/>
</dbReference>
<accession>A0ABD2LD87</accession>
<dbReference type="PROSITE" id="PS01011">
    <property type="entry name" value="FOLYLPOLYGLU_SYNT_1"/>
    <property type="match status" value="1"/>
</dbReference>
<comment type="similarity">
    <text evidence="2">Belongs to the folylpolyglutamate synthase family.</text>
</comment>
<keyword evidence="6" id="KW-0479">Metal-binding</keyword>
<comment type="pathway">
    <text evidence="1">Cofactor biosynthesis; tetrahydrofolylpolyglutamate biosynthesis.</text>
</comment>
<name>A0ABD2LD87_9BILA</name>
<comment type="catalytic activity">
    <reaction evidence="12">
        <text>(6S)-5,6,7,8-tetrahydrofolyl-(gamma-L-Glu)(n) + L-glutamate + ATP = (6S)-5,6,7,8-tetrahydrofolyl-(gamma-L-Glu)(n+1) + ADP + phosphate + H(+)</text>
        <dbReference type="Rhea" id="RHEA:10580"/>
        <dbReference type="Rhea" id="RHEA-COMP:14738"/>
        <dbReference type="Rhea" id="RHEA-COMP:14740"/>
        <dbReference type="ChEBI" id="CHEBI:15378"/>
        <dbReference type="ChEBI" id="CHEBI:29985"/>
        <dbReference type="ChEBI" id="CHEBI:30616"/>
        <dbReference type="ChEBI" id="CHEBI:43474"/>
        <dbReference type="ChEBI" id="CHEBI:141005"/>
        <dbReference type="ChEBI" id="CHEBI:456216"/>
        <dbReference type="EC" id="6.3.2.17"/>
    </reaction>
</comment>
<evidence type="ECO:0000256" key="8">
    <source>
        <dbReference type="ARBA" id="ARBA00022840"/>
    </source>
</evidence>
<dbReference type="GO" id="GO:0006730">
    <property type="term" value="P:one-carbon metabolic process"/>
    <property type="evidence" value="ECO:0007669"/>
    <property type="project" value="UniProtKB-KW"/>
</dbReference>
<keyword evidence="8" id="KW-0067">ATP-binding</keyword>
<evidence type="ECO:0000256" key="5">
    <source>
        <dbReference type="ARBA" id="ARBA00022598"/>
    </source>
</evidence>
<gene>
    <name evidence="14" type="ORF">niasHT_019099</name>
</gene>
<keyword evidence="9" id="KW-0460">Magnesium</keyword>
<evidence type="ECO:0000256" key="7">
    <source>
        <dbReference type="ARBA" id="ARBA00022741"/>
    </source>
</evidence>
<dbReference type="Gene3D" id="3.90.190.20">
    <property type="entry name" value="Mur ligase, C-terminal domain"/>
    <property type="match status" value="1"/>
</dbReference>
<dbReference type="PROSITE" id="PS01012">
    <property type="entry name" value="FOLYLPOLYGLU_SYNT_2"/>
    <property type="match status" value="1"/>
</dbReference>
<evidence type="ECO:0000256" key="3">
    <source>
        <dbReference type="ARBA" id="ARBA00013025"/>
    </source>
</evidence>
<dbReference type="InterPro" id="IPR036615">
    <property type="entry name" value="Mur_ligase_C_dom_sf"/>
</dbReference>
<evidence type="ECO:0000256" key="2">
    <source>
        <dbReference type="ARBA" id="ARBA00008276"/>
    </source>
</evidence>
<dbReference type="InterPro" id="IPR001645">
    <property type="entry name" value="Folylpolyglutamate_synth"/>
</dbReference>
<keyword evidence="15" id="KW-1185">Reference proteome</keyword>
<dbReference type="SUPFAM" id="SSF53244">
    <property type="entry name" value="MurD-like peptide ligases, peptide-binding domain"/>
    <property type="match status" value="1"/>
</dbReference>
<evidence type="ECO:0000256" key="9">
    <source>
        <dbReference type="ARBA" id="ARBA00022842"/>
    </source>
</evidence>
<keyword evidence="7" id="KW-0547">Nucleotide-binding</keyword>
<keyword evidence="4" id="KW-0554">One-carbon metabolism</keyword>
<dbReference type="EMBL" id="JBICBT010000475">
    <property type="protein sequence ID" value="KAL3112374.1"/>
    <property type="molecule type" value="Genomic_DNA"/>
</dbReference>
<evidence type="ECO:0000256" key="4">
    <source>
        <dbReference type="ARBA" id="ARBA00022563"/>
    </source>
</evidence>
<evidence type="ECO:0000256" key="12">
    <source>
        <dbReference type="ARBA" id="ARBA00047493"/>
    </source>
</evidence>
<evidence type="ECO:0000256" key="1">
    <source>
        <dbReference type="ARBA" id="ARBA00005150"/>
    </source>
</evidence>
<comment type="caution">
    <text evidence="14">The sequence shown here is derived from an EMBL/GenBank/DDBJ whole genome shotgun (WGS) entry which is preliminary data.</text>
</comment>
<evidence type="ECO:0000256" key="11">
    <source>
        <dbReference type="ARBA" id="ARBA00030876"/>
    </source>
</evidence>
<evidence type="ECO:0000313" key="14">
    <source>
        <dbReference type="EMBL" id="KAL3112374.1"/>
    </source>
</evidence>
<organism evidence="14 15">
    <name type="scientific">Heterodera trifolii</name>
    <dbReference type="NCBI Taxonomy" id="157864"/>
    <lineage>
        <taxon>Eukaryota</taxon>
        <taxon>Metazoa</taxon>
        <taxon>Ecdysozoa</taxon>
        <taxon>Nematoda</taxon>
        <taxon>Chromadorea</taxon>
        <taxon>Rhabditida</taxon>
        <taxon>Tylenchina</taxon>
        <taxon>Tylenchomorpha</taxon>
        <taxon>Tylenchoidea</taxon>
        <taxon>Heteroderidae</taxon>
        <taxon>Heteroderinae</taxon>
        <taxon>Heterodera</taxon>
    </lineage>
</organism>
<evidence type="ECO:0000256" key="6">
    <source>
        <dbReference type="ARBA" id="ARBA00022723"/>
    </source>
</evidence>
<dbReference type="GO" id="GO:0004326">
    <property type="term" value="F:tetrahydrofolylpolyglutamate synthase activity"/>
    <property type="evidence" value="ECO:0007669"/>
    <property type="project" value="UniProtKB-EC"/>
</dbReference>
<dbReference type="SUPFAM" id="SSF53623">
    <property type="entry name" value="MurD-like peptide ligases, catalytic domain"/>
    <property type="match status" value="1"/>
</dbReference>
<dbReference type="EC" id="6.3.2.17" evidence="3"/>
<sequence>MTTTLKVIFPWRRFASVSPAAPAPAAVLGAAFRRAFSSTTIACCCCIHSPQHYYQHCSFRFCRLRRAKNALFLRSASTFDSTNHQQNSSSSEMSQRRESDEEQQLYEKAVVQLNALQSNAQTLALARTQQETRPEWRMEETREFMGILGISLDDIDRLNVVHITGTKGKGSTAAFLESILRSLGYKTGFYSSPHLVHVRERIRINGRPISKQIFTQQFFHIYNTLFEYKKEVKLMPAYFKFLTLLAFRIFCDERVDVAIVEVGIGGEYDCTNVIRRPIVCAINTLDLDHTKVLGTTLPQIAWNKAGIAKPGAVMLSVEQPPDAMRVIEERCAERMCPLFIVPPLTDYRWPSSTGGHRPFELGIAGPHQHINASLALQLARIWLLKRNGRHIEADQNGTDNGTDMAKKSSDTNSNDLQQLLQLDWNNTVDQKELNFPSNHLNGFALTPGVAQALANCRWDGRSQLLRQGPNIVFHLDGAHTPQSIKFCAQWFLQSVVATVTAPSVSVIRILLFHCTGDRSSAQLLPNLKDCRFDMALFCPALICPPNRRPTGRSLGQDSTNVNFDLSAELHRCEHDQQIWQQIAPGHPSAVFSCVSDALDKVRAVAAENSKSSVDTELHVLVTGSLLLVGDALALLDPNKANE</sequence>
<feature type="region of interest" description="Disordered" evidence="13">
    <location>
        <begin position="81"/>
        <end position="101"/>
    </location>
</feature>
<dbReference type="Gene3D" id="3.40.1190.10">
    <property type="entry name" value="Mur-like, catalytic domain"/>
    <property type="match status" value="1"/>
</dbReference>
<proteinExistence type="inferred from homology"/>
<dbReference type="InterPro" id="IPR018109">
    <property type="entry name" value="Folylpolyglutamate_synth_CS"/>
</dbReference>
<dbReference type="InterPro" id="IPR036565">
    <property type="entry name" value="Mur-like_cat_sf"/>
</dbReference>
<protein>
    <recommendedName>
        <fullName evidence="3">tetrahydrofolate synthase</fullName>
        <ecNumber evidence="3">6.3.2.17</ecNumber>
    </recommendedName>
    <alternativeName>
        <fullName evidence="11">Folylpoly-gamma-glutamate synthetase</fullName>
    </alternativeName>
    <alternativeName>
        <fullName evidence="10">Tetrahydrofolylpolyglutamate synthase</fullName>
    </alternativeName>
</protein>
<dbReference type="PANTHER" id="PTHR11136">
    <property type="entry name" value="FOLYLPOLYGLUTAMATE SYNTHASE-RELATED"/>
    <property type="match status" value="1"/>
</dbReference>
<reference evidence="14 15" key="1">
    <citation type="submission" date="2024-10" db="EMBL/GenBank/DDBJ databases">
        <authorList>
            <person name="Kim D."/>
        </authorList>
    </citation>
    <scope>NUCLEOTIDE SEQUENCE [LARGE SCALE GENOMIC DNA]</scope>
    <source>
        <strain evidence="14">BH-2024</strain>
    </source>
</reference>